<organism evidence="2 3">
    <name type="scientific">Rubroshorea leprosula</name>
    <dbReference type="NCBI Taxonomy" id="152421"/>
    <lineage>
        <taxon>Eukaryota</taxon>
        <taxon>Viridiplantae</taxon>
        <taxon>Streptophyta</taxon>
        <taxon>Embryophyta</taxon>
        <taxon>Tracheophyta</taxon>
        <taxon>Spermatophyta</taxon>
        <taxon>Magnoliopsida</taxon>
        <taxon>eudicotyledons</taxon>
        <taxon>Gunneridae</taxon>
        <taxon>Pentapetalae</taxon>
        <taxon>rosids</taxon>
        <taxon>malvids</taxon>
        <taxon>Malvales</taxon>
        <taxon>Dipterocarpaceae</taxon>
        <taxon>Rubroshorea</taxon>
    </lineage>
</organism>
<reference evidence="2 3" key="1">
    <citation type="journal article" date="2021" name="Commun. Biol.">
        <title>The genome of Shorea leprosula (Dipterocarpaceae) highlights the ecological relevance of drought in aseasonal tropical rainforests.</title>
        <authorList>
            <person name="Ng K.K.S."/>
            <person name="Kobayashi M.J."/>
            <person name="Fawcett J.A."/>
            <person name="Hatakeyama M."/>
            <person name="Paape T."/>
            <person name="Ng C.H."/>
            <person name="Ang C.C."/>
            <person name="Tnah L.H."/>
            <person name="Lee C.T."/>
            <person name="Nishiyama T."/>
            <person name="Sese J."/>
            <person name="O'Brien M.J."/>
            <person name="Copetti D."/>
            <person name="Mohd Noor M.I."/>
            <person name="Ong R.C."/>
            <person name="Putra M."/>
            <person name="Sireger I.Z."/>
            <person name="Indrioko S."/>
            <person name="Kosugi Y."/>
            <person name="Izuno A."/>
            <person name="Isagi Y."/>
            <person name="Lee S.L."/>
            <person name="Shimizu K.K."/>
        </authorList>
    </citation>
    <scope>NUCLEOTIDE SEQUENCE [LARGE SCALE GENOMIC DNA]</scope>
    <source>
        <strain evidence="2">214</strain>
    </source>
</reference>
<feature type="transmembrane region" description="Helical" evidence="1">
    <location>
        <begin position="30"/>
        <end position="50"/>
    </location>
</feature>
<proteinExistence type="predicted"/>
<comment type="caution">
    <text evidence="2">The sequence shown here is derived from an EMBL/GenBank/DDBJ whole genome shotgun (WGS) entry which is preliminary data.</text>
</comment>
<dbReference type="AlphaFoldDB" id="A0AAV5IQM8"/>
<evidence type="ECO:0000313" key="2">
    <source>
        <dbReference type="EMBL" id="GKV00598.1"/>
    </source>
</evidence>
<accession>A0AAV5IQM8</accession>
<keyword evidence="1" id="KW-0812">Transmembrane</keyword>
<name>A0AAV5IQM8_9ROSI</name>
<sequence length="51" mass="6033">MISENKCEYNRRVKEVMEQSYGLQTNFMHWHGSFDGMPICLLLSGFVNFIM</sequence>
<gene>
    <name evidence="2" type="ORF">SLEP1_g13265</name>
</gene>
<keyword evidence="3" id="KW-1185">Reference proteome</keyword>
<dbReference type="EMBL" id="BPVZ01000015">
    <property type="protein sequence ID" value="GKV00598.1"/>
    <property type="molecule type" value="Genomic_DNA"/>
</dbReference>
<evidence type="ECO:0000256" key="1">
    <source>
        <dbReference type="SAM" id="Phobius"/>
    </source>
</evidence>
<keyword evidence="1" id="KW-1133">Transmembrane helix</keyword>
<keyword evidence="1" id="KW-0472">Membrane</keyword>
<protein>
    <submittedName>
        <fullName evidence="2">Uncharacterized protein</fullName>
    </submittedName>
</protein>
<evidence type="ECO:0000313" key="3">
    <source>
        <dbReference type="Proteomes" id="UP001054252"/>
    </source>
</evidence>
<dbReference type="Proteomes" id="UP001054252">
    <property type="component" value="Unassembled WGS sequence"/>
</dbReference>